<proteinExistence type="predicted"/>
<protein>
    <recommendedName>
        <fullName evidence="1">Lpg0393-like VPS9-like domain-containing protein</fullName>
    </recommendedName>
</protein>
<dbReference type="STRING" id="1498499.EP47_10600"/>
<dbReference type="EMBL" id="JNCF01000048">
    <property type="protein sequence ID" value="KGP62667.1"/>
    <property type="molecule type" value="Genomic_DNA"/>
</dbReference>
<evidence type="ECO:0000313" key="2">
    <source>
        <dbReference type="EMBL" id="KGP62667.1"/>
    </source>
</evidence>
<comment type="caution">
    <text evidence="2">The sequence shown here is derived from an EMBL/GenBank/DDBJ whole genome shotgun (WGS) entry which is preliminary data.</text>
</comment>
<name>A0A0A2SPI6_9GAMM</name>
<keyword evidence="3" id="KW-1185">Reference proteome</keyword>
<organism evidence="2 3">
    <name type="scientific">Legionella norrlandica</name>
    <dbReference type="NCBI Taxonomy" id="1498499"/>
    <lineage>
        <taxon>Bacteria</taxon>
        <taxon>Pseudomonadati</taxon>
        <taxon>Pseudomonadota</taxon>
        <taxon>Gammaproteobacteria</taxon>
        <taxon>Legionellales</taxon>
        <taxon>Legionellaceae</taxon>
        <taxon>Legionella</taxon>
    </lineage>
</organism>
<evidence type="ECO:0000259" key="1">
    <source>
        <dbReference type="Pfam" id="PF22035"/>
    </source>
</evidence>
<dbReference type="InterPro" id="IPR054178">
    <property type="entry name" value="Lpg0393-like_VPS9"/>
</dbReference>
<dbReference type="OrthoDB" id="5652668at2"/>
<dbReference type="Pfam" id="PF22035">
    <property type="entry name" value="Lpg0393_VPS9"/>
    <property type="match status" value="1"/>
</dbReference>
<dbReference type="AlphaFoldDB" id="A0A0A2SPI6"/>
<sequence length="472" mass="53127">MIKREQELLEQIARALTIDENISKEARLDLVFSALFEIDKIQKGQTEQLSKDRLEGVNSETATEVLLKHIAATEKTDHSDIQAVRSILKEMIKEPQLFGLSPKTHSFFLPFAVISIVSKGEGAASETDTVLLQKREWITSKVFSTQDLGAKAENAQVFVDALRQGNYTIASKLARWVSEKYSNEKLNPRNKDLGADNLFPLIAYELAHTDIGAPDMAALMHMYDHTAGDTQYATSLMFSGVQNMFNRLSALQKEYPNEDSLQILARMRIEHRDFLSTNDPIKSLEGGLQFKEEDRVNLTGHYKQNKITAFAEKNRDAITANLIVLNTKEASLEDINTLLAVKVQIIKYINCLETNPPEKPKRTYINRLEAANQMLDILQKGGTIQDDIIPAIKAQANIIANNKPGFKELGFLGWIQSFFDKYKPQISKETSETLEAIDSIVDSKKGELPVEELISHPLFSDNQEDEGTHYVP</sequence>
<reference evidence="2 3" key="1">
    <citation type="submission" date="2014-05" db="EMBL/GenBank/DDBJ databases">
        <authorList>
            <person name="Rizzardi K."/>
            <person name="Winiecka-Krusnell J."/>
            <person name="Ramliden M."/>
            <person name="Alm E."/>
            <person name="Andersson S."/>
            <person name="Byfors S."/>
        </authorList>
    </citation>
    <scope>NUCLEOTIDE SEQUENCE [LARGE SCALE GENOMIC DNA]</scope>
    <source>
        <strain evidence="2 3">LEGN</strain>
    </source>
</reference>
<dbReference type="Proteomes" id="UP000054422">
    <property type="component" value="Unassembled WGS sequence"/>
</dbReference>
<evidence type="ECO:0000313" key="3">
    <source>
        <dbReference type="Proteomes" id="UP000054422"/>
    </source>
</evidence>
<gene>
    <name evidence="2" type="ORF">EP47_10600</name>
</gene>
<feature type="domain" description="Lpg0393-like VPS9-like" evidence="1">
    <location>
        <begin position="155"/>
        <end position="260"/>
    </location>
</feature>
<accession>A0A0A2SPI6</accession>